<proteinExistence type="predicted"/>
<name>A0ABX1FE77_9PSEU</name>
<dbReference type="Pfam" id="PF14082">
    <property type="entry name" value="SduA_C"/>
    <property type="match status" value="1"/>
</dbReference>
<gene>
    <name evidence="2" type="ORF">FXN61_10540</name>
</gene>
<reference evidence="2 3" key="1">
    <citation type="submission" date="2019-08" db="EMBL/GenBank/DDBJ databases">
        <title>Lentzea from Indian Himalayas.</title>
        <authorList>
            <person name="Mandal S."/>
            <person name="Mallick Gupta A."/>
            <person name="Maiti P.K."/>
            <person name="Sarkar J."/>
            <person name="Mandal S."/>
        </authorList>
    </citation>
    <scope>NUCLEOTIDE SEQUENCE [LARGE SCALE GENOMIC DNA]</scope>
    <source>
        <strain evidence="2 3">PSKA42</strain>
    </source>
</reference>
<dbReference type="InterPro" id="IPR025359">
    <property type="entry name" value="SduA_C"/>
</dbReference>
<feature type="domain" description="Shedu protein SduA C-terminal" evidence="1">
    <location>
        <begin position="74"/>
        <end position="238"/>
    </location>
</feature>
<evidence type="ECO:0000313" key="3">
    <source>
        <dbReference type="Proteomes" id="UP001515943"/>
    </source>
</evidence>
<dbReference type="EMBL" id="VSRL01000028">
    <property type="protein sequence ID" value="NKE57249.1"/>
    <property type="molecule type" value="Genomic_DNA"/>
</dbReference>
<sequence>MADEVFIQTASSWCGDKRSSRPPWRFLTVTAVVLIMPDEPYEVVTDGPPALSWDDYSEEVIQEWAIFLKRPPANEREVHKFLEKHPCLVPGHDAFVGATPENYFHPPNPLRQMLVSQPPLPGITKKVPDFLWLPNDSQTQWAVMVEIEDPKKRWFTDRCQPTAQLTQALSQIASWKQHLSSPTNQLLFREMYGPIGYHLEFKYCLIYGRRDDPSRTHDAIGSLKALAPDIVTMTYDRLRPDEGARNQICVRHLNGNFKAITVPATYKTSPSDAWYVKDITNKSQAVHESPHFTPDRADFLASRFAYWEEQFSDARYQVGRDPHFGE</sequence>
<evidence type="ECO:0000259" key="1">
    <source>
        <dbReference type="Pfam" id="PF14082"/>
    </source>
</evidence>
<protein>
    <submittedName>
        <fullName evidence="2">DUF4263 domain-containing protein</fullName>
    </submittedName>
</protein>
<accession>A0ABX1FE77</accession>
<keyword evidence="3" id="KW-1185">Reference proteome</keyword>
<evidence type="ECO:0000313" key="2">
    <source>
        <dbReference type="EMBL" id="NKE57249.1"/>
    </source>
</evidence>
<organism evidence="2 3">
    <name type="scientific">Lentzea indica</name>
    <dbReference type="NCBI Taxonomy" id="2604800"/>
    <lineage>
        <taxon>Bacteria</taxon>
        <taxon>Bacillati</taxon>
        <taxon>Actinomycetota</taxon>
        <taxon>Actinomycetes</taxon>
        <taxon>Pseudonocardiales</taxon>
        <taxon>Pseudonocardiaceae</taxon>
        <taxon>Lentzea</taxon>
    </lineage>
</organism>
<comment type="caution">
    <text evidence="2">The sequence shown here is derived from an EMBL/GenBank/DDBJ whole genome shotgun (WGS) entry which is preliminary data.</text>
</comment>
<dbReference type="Proteomes" id="UP001515943">
    <property type="component" value="Unassembled WGS sequence"/>
</dbReference>